<gene>
    <name evidence="1" type="ORF">POPTR_005G113050</name>
</gene>
<dbReference type="AlphaFoldDB" id="A0A3N7G8Z8"/>
<evidence type="ECO:0000313" key="2">
    <source>
        <dbReference type="Proteomes" id="UP000006729"/>
    </source>
</evidence>
<dbReference type="InParanoid" id="A0A3N7G8Z8"/>
<accession>A0A3N7G8Z8</accession>
<keyword evidence="2" id="KW-1185">Reference proteome</keyword>
<name>A0A3N7G8Z8_POPTR</name>
<reference evidence="1 2" key="1">
    <citation type="journal article" date="2006" name="Science">
        <title>The genome of black cottonwood, Populus trichocarpa (Torr. &amp; Gray).</title>
        <authorList>
            <person name="Tuskan G.A."/>
            <person name="Difazio S."/>
            <person name="Jansson S."/>
            <person name="Bohlmann J."/>
            <person name="Grigoriev I."/>
            <person name="Hellsten U."/>
            <person name="Putnam N."/>
            <person name="Ralph S."/>
            <person name="Rombauts S."/>
            <person name="Salamov A."/>
            <person name="Schein J."/>
            <person name="Sterck L."/>
            <person name="Aerts A."/>
            <person name="Bhalerao R.R."/>
            <person name="Bhalerao R.P."/>
            <person name="Blaudez D."/>
            <person name="Boerjan W."/>
            <person name="Brun A."/>
            <person name="Brunner A."/>
            <person name="Busov V."/>
            <person name="Campbell M."/>
            <person name="Carlson J."/>
            <person name="Chalot M."/>
            <person name="Chapman J."/>
            <person name="Chen G.L."/>
            <person name="Cooper D."/>
            <person name="Coutinho P.M."/>
            <person name="Couturier J."/>
            <person name="Covert S."/>
            <person name="Cronk Q."/>
            <person name="Cunningham R."/>
            <person name="Davis J."/>
            <person name="Degroeve S."/>
            <person name="Dejardin A."/>
            <person name="Depamphilis C."/>
            <person name="Detter J."/>
            <person name="Dirks B."/>
            <person name="Dubchak I."/>
            <person name="Duplessis S."/>
            <person name="Ehlting J."/>
            <person name="Ellis B."/>
            <person name="Gendler K."/>
            <person name="Goodstein D."/>
            <person name="Gribskov M."/>
            <person name="Grimwood J."/>
            <person name="Groover A."/>
            <person name="Gunter L."/>
            <person name="Hamberger B."/>
            <person name="Heinze B."/>
            <person name="Helariutta Y."/>
            <person name="Henrissat B."/>
            <person name="Holligan D."/>
            <person name="Holt R."/>
            <person name="Huang W."/>
            <person name="Islam-Faridi N."/>
            <person name="Jones S."/>
            <person name="Jones-Rhoades M."/>
            <person name="Jorgensen R."/>
            <person name="Joshi C."/>
            <person name="Kangasjarvi J."/>
            <person name="Karlsson J."/>
            <person name="Kelleher C."/>
            <person name="Kirkpatrick R."/>
            <person name="Kirst M."/>
            <person name="Kohler A."/>
            <person name="Kalluri U."/>
            <person name="Larimer F."/>
            <person name="Leebens-Mack J."/>
            <person name="Leple J.C."/>
            <person name="Locascio P."/>
            <person name="Lou Y."/>
            <person name="Lucas S."/>
            <person name="Martin F."/>
            <person name="Montanini B."/>
            <person name="Napoli C."/>
            <person name="Nelson D.R."/>
            <person name="Nelson C."/>
            <person name="Nieminen K."/>
            <person name="Nilsson O."/>
            <person name="Pereda V."/>
            <person name="Peter G."/>
            <person name="Philippe R."/>
            <person name="Pilate G."/>
            <person name="Poliakov A."/>
            <person name="Razumovskaya J."/>
            <person name="Richardson P."/>
            <person name="Rinaldi C."/>
            <person name="Ritland K."/>
            <person name="Rouze P."/>
            <person name="Ryaboy D."/>
            <person name="Schmutz J."/>
            <person name="Schrader J."/>
            <person name="Segerman B."/>
            <person name="Shin H."/>
            <person name="Siddiqui A."/>
            <person name="Sterky F."/>
            <person name="Terry A."/>
            <person name="Tsai C.J."/>
            <person name="Uberbacher E."/>
            <person name="Unneberg P."/>
            <person name="Vahala J."/>
            <person name="Wall K."/>
            <person name="Wessler S."/>
            <person name="Yang G."/>
            <person name="Yin T."/>
            <person name="Douglas C."/>
            <person name="Marra M."/>
            <person name="Sandberg G."/>
            <person name="Van de Peer Y."/>
            <person name="Rokhsar D."/>
        </authorList>
    </citation>
    <scope>NUCLEOTIDE SEQUENCE [LARGE SCALE GENOMIC DNA]</scope>
    <source>
        <strain evidence="2">cv. Nisqually</strain>
    </source>
</reference>
<organism evidence="1 2">
    <name type="scientific">Populus trichocarpa</name>
    <name type="common">Western balsam poplar</name>
    <name type="synonym">Populus balsamifera subsp. trichocarpa</name>
    <dbReference type="NCBI Taxonomy" id="3694"/>
    <lineage>
        <taxon>Eukaryota</taxon>
        <taxon>Viridiplantae</taxon>
        <taxon>Streptophyta</taxon>
        <taxon>Embryophyta</taxon>
        <taxon>Tracheophyta</taxon>
        <taxon>Spermatophyta</taxon>
        <taxon>Magnoliopsida</taxon>
        <taxon>eudicotyledons</taxon>
        <taxon>Gunneridae</taxon>
        <taxon>Pentapetalae</taxon>
        <taxon>rosids</taxon>
        <taxon>fabids</taxon>
        <taxon>Malpighiales</taxon>
        <taxon>Salicaceae</taxon>
        <taxon>Saliceae</taxon>
        <taxon>Populus</taxon>
    </lineage>
</organism>
<sequence length="112" mass="13108">MRTAYLLTTWQSIWQVTWEMCPIVYRRSQVGVPSSEALLRLAIFDLILLLDECYSFQIMTEGRQMAYQLSQGVPVACHKHLWRLFHMADEFLKRQTSASGIKISLSHFVKKK</sequence>
<evidence type="ECO:0000313" key="1">
    <source>
        <dbReference type="EMBL" id="RQO90368.1"/>
    </source>
</evidence>
<protein>
    <submittedName>
        <fullName evidence="1">Uncharacterized protein</fullName>
    </submittedName>
</protein>
<dbReference type="Proteomes" id="UP000006729">
    <property type="component" value="Chromosome 5"/>
</dbReference>
<dbReference type="EMBL" id="CM009294">
    <property type="protein sequence ID" value="RQO90368.1"/>
    <property type="molecule type" value="Genomic_DNA"/>
</dbReference>
<proteinExistence type="predicted"/>